<protein>
    <submittedName>
        <fullName evidence="1">YkgJ family cysteine cluster protein</fullName>
    </submittedName>
</protein>
<dbReference type="EMBL" id="JBHSDR010000006">
    <property type="protein sequence ID" value="MFC4295262.1"/>
    <property type="molecule type" value="Genomic_DNA"/>
</dbReference>
<name>A0ABV8RPG3_9SPHN</name>
<dbReference type="Proteomes" id="UP001595828">
    <property type="component" value="Unassembled WGS sequence"/>
</dbReference>
<dbReference type="Pfam" id="PF03692">
    <property type="entry name" value="CxxCxxCC"/>
    <property type="match status" value="1"/>
</dbReference>
<sequence length="169" mass="18429">MSYSDSDGGICADCGLCCDGTLFSLSTVPSGERQSVEAAGLAVEEIDGVPSFRQPCRQLCGTRCQIYPQRPRSCRKFRCPTLRNLDAGEIDAAEAGRRIATAREAASRFRNELLPGETIPQARVRLEQSARSGSKSRADDRARLMLGALEIVLGRNFRAARQQAMTTDD</sequence>
<evidence type="ECO:0000313" key="1">
    <source>
        <dbReference type="EMBL" id="MFC4295262.1"/>
    </source>
</evidence>
<proteinExistence type="predicted"/>
<accession>A0ABV8RPG3</accession>
<comment type="caution">
    <text evidence="1">The sequence shown here is derived from an EMBL/GenBank/DDBJ whole genome shotgun (WGS) entry which is preliminary data.</text>
</comment>
<keyword evidence="2" id="KW-1185">Reference proteome</keyword>
<dbReference type="InterPro" id="IPR005358">
    <property type="entry name" value="Puta_zinc/iron-chelating_dom"/>
</dbReference>
<reference evidence="2" key="1">
    <citation type="journal article" date="2019" name="Int. J. Syst. Evol. Microbiol.">
        <title>The Global Catalogue of Microorganisms (GCM) 10K type strain sequencing project: providing services to taxonomists for standard genome sequencing and annotation.</title>
        <authorList>
            <consortium name="The Broad Institute Genomics Platform"/>
            <consortium name="The Broad Institute Genome Sequencing Center for Infectious Disease"/>
            <person name="Wu L."/>
            <person name="Ma J."/>
        </authorList>
    </citation>
    <scope>NUCLEOTIDE SEQUENCE [LARGE SCALE GENOMIC DNA]</scope>
    <source>
        <strain evidence="2">CGMCC 1.12989</strain>
    </source>
</reference>
<evidence type="ECO:0000313" key="2">
    <source>
        <dbReference type="Proteomes" id="UP001595828"/>
    </source>
</evidence>
<dbReference type="RefSeq" id="WP_379538744.1">
    <property type="nucleotide sequence ID" value="NZ_JBHSDR010000006.1"/>
</dbReference>
<gene>
    <name evidence="1" type="ORF">ACFO0A_09355</name>
</gene>
<organism evidence="1 2">
    <name type="scientific">Novosphingobium tardum</name>
    <dbReference type="NCBI Taxonomy" id="1538021"/>
    <lineage>
        <taxon>Bacteria</taxon>
        <taxon>Pseudomonadati</taxon>
        <taxon>Pseudomonadota</taxon>
        <taxon>Alphaproteobacteria</taxon>
        <taxon>Sphingomonadales</taxon>
        <taxon>Sphingomonadaceae</taxon>
        <taxon>Novosphingobium</taxon>
    </lineage>
</organism>